<dbReference type="InterPro" id="IPR008792">
    <property type="entry name" value="PQQD"/>
</dbReference>
<protein>
    <submittedName>
        <fullName evidence="1">PqqD family protein</fullName>
    </submittedName>
</protein>
<proteinExistence type="predicted"/>
<evidence type="ECO:0000313" key="2">
    <source>
        <dbReference type="Proteomes" id="UP001611075"/>
    </source>
</evidence>
<accession>A0ABW7ST24</accession>
<dbReference type="Gene3D" id="1.10.10.1150">
    <property type="entry name" value="Coenzyme PQQ synthesis protein D (PqqD)"/>
    <property type="match status" value="1"/>
</dbReference>
<dbReference type="SUPFAM" id="SSF81301">
    <property type="entry name" value="Nucleotidyltransferase"/>
    <property type="match status" value="1"/>
</dbReference>
<organism evidence="1 2">
    <name type="scientific">Micromonospora rubida</name>
    <dbReference type="NCBI Taxonomy" id="2697657"/>
    <lineage>
        <taxon>Bacteria</taxon>
        <taxon>Bacillati</taxon>
        <taxon>Actinomycetota</taxon>
        <taxon>Actinomycetes</taxon>
        <taxon>Micromonosporales</taxon>
        <taxon>Micromonosporaceae</taxon>
        <taxon>Micromonospora</taxon>
    </lineage>
</organism>
<comment type="caution">
    <text evidence="1">The sequence shown here is derived from an EMBL/GenBank/DDBJ whole genome shotgun (WGS) entry which is preliminary data.</text>
</comment>
<name>A0ABW7ST24_9ACTN</name>
<dbReference type="InterPro" id="IPR043519">
    <property type="entry name" value="NT_sf"/>
</dbReference>
<keyword evidence="2" id="KW-1185">Reference proteome</keyword>
<reference evidence="1 2" key="1">
    <citation type="submission" date="2024-10" db="EMBL/GenBank/DDBJ databases">
        <title>The Natural Products Discovery Center: Release of the First 8490 Sequenced Strains for Exploring Actinobacteria Biosynthetic Diversity.</title>
        <authorList>
            <person name="Kalkreuter E."/>
            <person name="Kautsar S.A."/>
            <person name="Yang D."/>
            <person name="Bader C.D."/>
            <person name="Teijaro C.N."/>
            <person name="Fluegel L."/>
            <person name="Davis C.M."/>
            <person name="Simpson J.R."/>
            <person name="Lauterbach L."/>
            <person name="Steele A.D."/>
            <person name="Gui C."/>
            <person name="Meng S."/>
            <person name="Li G."/>
            <person name="Viehrig K."/>
            <person name="Ye F."/>
            <person name="Su P."/>
            <person name="Kiefer A.F."/>
            <person name="Nichols A."/>
            <person name="Cepeda A.J."/>
            <person name="Yan W."/>
            <person name="Fan B."/>
            <person name="Jiang Y."/>
            <person name="Adhikari A."/>
            <person name="Zheng C.-J."/>
            <person name="Schuster L."/>
            <person name="Cowan T.M."/>
            <person name="Smanski M.J."/>
            <person name="Chevrette M.G."/>
            <person name="De Carvalho L.P.S."/>
            <person name="Shen B."/>
        </authorList>
    </citation>
    <scope>NUCLEOTIDE SEQUENCE [LARGE SCALE GENOMIC DNA]</scope>
    <source>
        <strain evidence="1 2">NPDC021253</strain>
    </source>
</reference>
<evidence type="ECO:0000313" key="1">
    <source>
        <dbReference type="EMBL" id="MFI0796864.1"/>
    </source>
</evidence>
<sequence length="366" mass="40509">MSAPISPETVVLPRFDVRVRRVEGSFLVGFAQATYSLSESGAFLWYRIDGRRTVSQLAELLAVEYDVDRATALADTVEVVTEWHSADLIRTTPSRTRSRLTGVAGSVPAVDPATVRAALADNGLIPEPCSAVLLAGSVARGWQHARSDADLYVTSEDPWTGTSDGFNPVALVPDRVPTATCYAGDLRLEVRYWTEDQVNQMFDKVTWARFKETDNTGELLSEYEITFLGRLIDPIVLHGADWLGRRREELDASAYRSMLTLRALNDADSLVEDTLGLLESGDVPAAVLASQAALASAADALSYRDRQYGTEEKWRARRVAAIDVAALPFDRYWALVTMRDFDPSEPERWVESVLELCRTVAMEVEV</sequence>
<gene>
    <name evidence="1" type="ORF">ACH4OY_29880</name>
</gene>
<dbReference type="Proteomes" id="UP001611075">
    <property type="component" value="Unassembled WGS sequence"/>
</dbReference>
<dbReference type="InterPro" id="IPR041881">
    <property type="entry name" value="PqqD_sf"/>
</dbReference>
<dbReference type="EMBL" id="JBIRPU010000036">
    <property type="protein sequence ID" value="MFI0796864.1"/>
    <property type="molecule type" value="Genomic_DNA"/>
</dbReference>
<dbReference type="RefSeq" id="WP_396685375.1">
    <property type="nucleotide sequence ID" value="NZ_JBIRPU010000036.1"/>
</dbReference>
<dbReference type="Pfam" id="PF05402">
    <property type="entry name" value="PqqD"/>
    <property type="match status" value="1"/>
</dbReference>